<keyword evidence="2" id="KW-1185">Reference proteome</keyword>
<reference evidence="1 2" key="1">
    <citation type="submission" date="2016-10" db="EMBL/GenBank/DDBJ databases">
        <authorList>
            <person name="de Groot N.N."/>
        </authorList>
    </citation>
    <scope>NUCLEOTIDE SEQUENCE [LARGE SCALE GENOMIC DNA]</scope>
    <source>
        <strain evidence="1 2">CGMCC 4.1877</strain>
    </source>
</reference>
<dbReference type="EMBL" id="FOUY01000029">
    <property type="protein sequence ID" value="SFO07157.1"/>
    <property type="molecule type" value="Genomic_DNA"/>
</dbReference>
<evidence type="ECO:0000313" key="2">
    <source>
        <dbReference type="Proteomes" id="UP000199614"/>
    </source>
</evidence>
<gene>
    <name evidence="1" type="ORF">SAMN05216207_102952</name>
</gene>
<protein>
    <submittedName>
        <fullName evidence="1">Uncharacterized protein</fullName>
    </submittedName>
</protein>
<sequence length="33" mass="3787">MVILGEAADGREFVVTARDMTDSERRSFLRRTT</sequence>
<dbReference type="Proteomes" id="UP000199614">
    <property type="component" value="Unassembled WGS sequence"/>
</dbReference>
<proteinExistence type="predicted"/>
<name>A0A1I5E6T2_PSUAM</name>
<organism evidence="1 2">
    <name type="scientific">Pseudonocardia ammonioxydans</name>
    <dbReference type="NCBI Taxonomy" id="260086"/>
    <lineage>
        <taxon>Bacteria</taxon>
        <taxon>Bacillati</taxon>
        <taxon>Actinomycetota</taxon>
        <taxon>Actinomycetes</taxon>
        <taxon>Pseudonocardiales</taxon>
        <taxon>Pseudonocardiaceae</taxon>
        <taxon>Pseudonocardia</taxon>
    </lineage>
</organism>
<evidence type="ECO:0000313" key="1">
    <source>
        <dbReference type="EMBL" id="SFO07157.1"/>
    </source>
</evidence>
<dbReference type="AlphaFoldDB" id="A0A1I5E6T2"/>
<accession>A0A1I5E6T2</accession>